<keyword evidence="2" id="KW-1185">Reference proteome</keyword>
<reference evidence="1" key="1">
    <citation type="submission" date="2023-03" db="EMBL/GenBank/DDBJ databases">
        <authorList>
            <person name="Steffen K."/>
            <person name="Cardenas P."/>
        </authorList>
    </citation>
    <scope>NUCLEOTIDE SEQUENCE</scope>
</reference>
<proteinExistence type="predicted"/>
<accession>A0AA35SHD8</accession>
<evidence type="ECO:0000313" key="1">
    <source>
        <dbReference type="EMBL" id="CAI8029449.1"/>
    </source>
</evidence>
<dbReference type="AlphaFoldDB" id="A0AA35SHD8"/>
<sequence length="185" mass="20155">MRSPGQFTEEGFIAFNRVYVHTLERWGIFKDDENPVARSNVCPEVDPPTAPCFHAFSYTMPAEASDAAEVKSFVISGSGEAPEGPGGYADRIIRLGDTAPDAMREKAQFVLGAMEFRMAALGLTWADATTSQVYTVHDIHGFLADEVVRRGAAPDGVTWTYARPPVEGLAFEMDVRGVPVERVIG</sequence>
<dbReference type="Proteomes" id="UP001174909">
    <property type="component" value="Unassembled WGS sequence"/>
</dbReference>
<gene>
    <name evidence="1" type="ORF">GBAR_LOCUS16733</name>
</gene>
<organism evidence="1 2">
    <name type="scientific">Geodia barretti</name>
    <name type="common">Barrett's horny sponge</name>
    <dbReference type="NCBI Taxonomy" id="519541"/>
    <lineage>
        <taxon>Eukaryota</taxon>
        <taxon>Metazoa</taxon>
        <taxon>Porifera</taxon>
        <taxon>Demospongiae</taxon>
        <taxon>Heteroscleromorpha</taxon>
        <taxon>Tetractinellida</taxon>
        <taxon>Astrophorina</taxon>
        <taxon>Geodiidae</taxon>
        <taxon>Geodia</taxon>
    </lineage>
</organism>
<evidence type="ECO:0000313" key="2">
    <source>
        <dbReference type="Proteomes" id="UP001174909"/>
    </source>
</evidence>
<name>A0AA35SHD8_GEOBA</name>
<protein>
    <submittedName>
        <fullName evidence="1">2-amino-5-chloromuconate deaminase</fullName>
    </submittedName>
</protein>
<comment type="caution">
    <text evidence="1">The sequence shown here is derived from an EMBL/GenBank/DDBJ whole genome shotgun (WGS) entry which is preliminary data.</text>
</comment>
<dbReference type="EMBL" id="CASHTH010002408">
    <property type="protein sequence ID" value="CAI8029449.1"/>
    <property type="molecule type" value="Genomic_DNA"/>
</dbReference>